<dbReference type="EMBL" id="JACTVM010000003">
    <property type="protein sequence ID" value="MBC9226854.1"/>
    <property type="molecule type" value="Genomic_DNA"/>
</dbReference>
<protein>
    <submittedName>
        <fullName evidence="1">Uncharacterized protein</fullName>
    </submittedName>
</protein>
<comment type="caution">
    <text evidence="1">The sequence shown here is derived from an EMBL/GenBank/DDBJ whole genome shotgun (WGS) entry which is preliminary data.</text>
</comment>
<dbReference type="RefSeq" id="WP_187769612.1">
    <property type="nucleotide sequence ID" value="NZ_JACTVM010000003.1"/>
</dbReference>
<accession>A0A8I0K2S9</accession>
<evidence type="ECO:0000313" key="1">
    <source>
        <dbReference type="EMBL" id="MBC9226854.1"/>
    </source>
</evidence>
<dbReference type="Proteomes" id="UP000620591">
    <property type="component" value="Unassembled WGS sequence"/>
</dbReference>
<evidence type="ECO:0000313" key="2">
    <source>
        <dbReference type="Proteomes" id="UP000620591"/>
    </source>
</evidence>
<name>A0A8I0K2S9_9ACTN</name>
<dbReference type="AlphaFoldDB" id="A0A8I0K2S9"/>
<proteinExistence type="predicted"/>
<organism evidence="1 2">
    <name type="scientific">Aeromicrobium senzhongii</name>
    <dbReference type="NCBI Taxonomy" id="2663859"/>
    <lineage>
        <taxon>Bacteria</taxon>
        <taxon>Bacillati</taxon>
        <taxon>Actinomycetota</taxon>
        <taxon>Actinomycetes</taxon>
        <taxon>Propionibacteriales</taxon>
        <taxon>Nocardioidaceae</taxon>
        <taxon>Aeromicrobium</taxon>
    </lineage>
</organism>
<reference evidence="1" key="1">
    <citation type="submission" date="2020-09" db="EMBL/GenBank/DDBJ databases">
        <title>Novel species in genus Aeromicrobium.</title>
        <authorList>
            <person name="Zhang G."/>
        </authorList>
    </citation>
    <scope>NUCLEOTIDE SEQUENCE</scope>
    <source>
        <strain evidence="1">Zg-636</strain>
    </source>
</reference>
<sequence length="317" mass="34353">MRFSTSGTVRRIDLTLVSTVVNTLRDEWAGLTFGPDGALLNPITGEPFRDLVLADGRHRTPGARYELITRTPVLEADPEKLRVLNAEMLDGKDINADIDWETYAARIGAISVQTGTTESTTSVTLIADDSRHLAFSVADPAGVWSLEVDVVHGKLPRVDVTGRHDATAMIAAEGAPGCLARLFGGIATGTASIDLATLEQRGRTTLAEASGRFNRFRGDGSVDLKTSARAWDVTAGATVRARGLGRPLLWFFGSRVRRAFAEAAADFWDRVPLRMDEIETALRELADLAQSEGGVDRVVHHTLWEDGYADRVMPTPA</sequence>
<gene>
    <name evidence="1" type="ORF">IBG24_11040</name>
</gene>